<accession>A0AAV2JC59</accession>
<evidence type="ECO:0000313" key="2">
    <source>
        <dbReference type="EMBL" id="CAL1573360.1"/>
    </source>
</evidence>
<gene>
    <name evidence="2" type="ORF">KC01_LOCUS5280</name>
</gene>
<proteinExistence type="predicted"/>
<keyword evidence="3" id="KW-1185">Reference proteome</keyword>
<protein>
    <submittedName>
        <fullName evidence="2">Uncharacterized protein</fullName>
    </submittedName>
</protein>
<reference evidence="2 3" key="1">
    <citation type="submission" date="2024-04" db="EMBL/GenBank/DDBJ databases">
        <authorList>
            <person name="Waldvogel A.-M."/>
            <person name="Schoenle A."/>
        </authorList>
    </citation>
    <scope>NUCLEOTIDE SEQUENCE [LARGE SCALE GENOMIC DNA]</scope>
</reference>
<dbReference type="Proteomes" id="UP001497482">
    <property type="component" value="Chromosome 11"/>
</dbReference>
<organism evidence="2 3">
    <name type="scientific">Knipowitschia caucasica</name>
    <name type="common">Caucasian dwarf goby</name>
    <name type="synonym">Pomatoschistus caucasicus</name>
    <dbReference type="NCBI Taxonomy" id="637954"/>
    <lineage>
        <taxon>Eukaryota</taxon>
        <taxon>Metazoa</taxon>
        <taxon>Chordata</taxon>
        <taxon>Craniata</taxon>
        <taxon>Vertebrata</taxon>
        <taxon>Euteleostomi</taxon>
        <taxon>Actinopterygii</taxon>
        <taxon>Neopterygii</taxon>
        <taxon>Teleostei</taxon>
        <taxon>Neoteleostei</taxon>
        <taxon>Acanthomorphata</taxon>
        <taxon>Gobiaria</taxon>
        <taxon>Gobiiformes</taxon>
        <taxon>Gobioidei</taxon>
        <taxon>Gobiidae</taxon>
        <taxon>Gobiinae</taxon>
        <taxon>Knipowitschia</taxon>
    </lineage>
</organism>
<dbReference type="EMBL" id="OZ035833">
    <property type="protein sequence ID" value="CAL1573360.1"/>
    <property type="molecule type" value="Genomic_DNA"/>
</dbReference>
<keyword evidence="1" id="KW-0472">Membrane</keyword>
<feature type="transmembrane region" description="Helical" evidence="1">
    <location>
        <begin position="69"/>
        <end position="86"/>
    </location>
</feature>
<keyword evidence="1" id="KW-1133">Transmembrane helix</keyword>
<evidence type="ECO:0000313" key="3">
    <source>
        <dbReference type="Proteomes" id="UP001497482"/>
    </source>
</evidence>
<dbReference type="AlphaFoldDB" id="A0AAV2JC59"/>
<evidence type="ECO:0000256" key="1">
    <source>
        <dbReference type="SAM" id="Phobius"/>
    </source>
</evidence>
<name>A0AAV2JC59_KNICA</name>
<sequence>MRVSLLSRVRPFGHAPLLPPRLRLARVRGATGDWIHRIEHCEALELRFHVGALVTPGGGVCAEKSRSPFFVFFVVSAVPGVFYSLSSR</sequence>
<keyword evidence="1" id="KW-0812">Transmembrane</keyword>